<keyword evidence="5 10" id="KW-0375">Hydrogen ion transport</keyword>
<evidence type="ECO:0000256" key="2">
    <source>
        <dbReference type="ARBA" id="ARBA00004184"/>
    </source>
</evidence>
<dbReference type="InterPro" id="IPR036771">
    <property type="entry name" value="ATPsynth_dsu/esu_N"/>
</dbReference>
<evidence type="ECO:0000256" key="10">
    <source>
        <dbReference type="HAMAP-Rule" id="MF_00530"/>
    </source>
</evidence>
<name>A0ABP8VAX3_9HYPH</name>
<gene>
    <name evidence="10" type="primary">atpC</name>
    <name evidence="13" type="ORF">GCM10023262_00670</name>
</gene>
<accession>A0ABP8VAX3</accession>
<protein>
    <recommendedName>
        <fullName evidence="10">ATP synthase epsilon chain</fullName>
    </recommendedName>
    <alternativeName>
        <fullName evidence="10">ATP synthase F1 sector epsilon subunit</fullName>
    </alternativeName>
    <alternativeName>
        <fullName evidence="10">F-ATPase epsilon subunit</fullName>
    </alternativeName>
</protein>
<keyword evidence="10" id="KW-1003">Cell membrane</keyword>
<comment type="subunit">
    <text evidence="10 11">F-type ATPases have 2 components, CF(1) - the catalytic core - and CF(0) - the membrane proton channel. CF(1) has five subunits: alpha(3), beta(3), gamma(1), delta(1), epsilon(1). CF(0) has three main subunits: a, b and c.</text>
</comment>
<keyword evidence="9 10" id="KW-0066">ATP synthesis</keyword>
<evidence type="ECO:0000256" key="4">
    <source>
        <dbReference type="ARBA" id="ARBA00022448"/>
    </source>
</evidence>
<dbReference type="EMBL" id="BAABJA010000001">
    <property type="protein sequence ID" value="GAA4657552.1"/>
    <property type="molecule type" value="Genomic_DNA"/>
</dbReference>
<comment type="similarity">
    <text evidence="3 10 11">Belongs to the ATPase epsilon chain family.</text>
</comment>
<dbReference type="PANTHER" id="PTHR13822:SF10">
    <property type="entry name" value="ATP SYNTHASE EPSILON CHAIN, CHLOROPLASTIC"/>
    <property type="match status" value="1"/>
</dbReference>
<organism evidence="13 14">
    <name type="scientific">Bartonella pachyuromydis</name>
    <dbReference type="NCBI Taxonomy" id="931097"/>
    <lineage>
        <taxon>Bacteria</taxon>
        <taxon>Pseudomonadati</taxon>
        <taxon>Pseudomonadota</taxon>
        <taxon>Alphaproteobacteria</taxon>
        <taxon>Hyphomicrobiales</taxon>
        <taxon>Bartonellaceae</taxon>
        <taxon>Bartonella</taxon>
    </lineage>
</organism>
<proteinExistence type="inferred from homology"/>
<keyword evidence="4 10" id="KW-0813">Transport</keyword>
<evidence type="ECO:0000259" key="12">
    <source>
        <dbReference type="Pfam" id="PF02823"/>
    </source>
</evidence>
<evidence type="ECO:0000256" key="7">
    <source>
        <dbReference type="ARBA" id="ARBA00023136"/>
    </source>
</evidence>
<comment type="subcellular location">
    <subcellularLocation>
        <location evidence="10">Cell membrane</location>
        <topology evidence="10">Peripheral membrane protein</topology>
    </subcellularLocation>
    <subcellularLocation>
        <location evidence="2">Endomembrane system</location>
        <topology evidence="2">Peripheral membrane protein</topology>
    </subcellularLocation>
</comment>
<dbReference type="PANTHER" id="PTHR13822">
    <property type="entry name" value="ATP SYNTHASE DELTA/EPSILON CHAIN"/>
    <property type="match status" value="1"/>
</dbReference>
<keyword evidence="8 10" id="KW-0139">CF(1)</keyword>
<comment type="function">
    <text evidence="1 10">Produces ATP from ADP in the presence of a proton gradient across the membrane.</text>
</comment>
<sequence length="142" mass="15312">MEIFVEYNREEHFLFELVSPEKIVFSEQVNSVVLPSASGVLTVMANHAPLVASVVLGSVLVRTPSGEKLFAVCGGVANITFSGCSLLVEHVVVVEHLSFEALEQQILQVRATLDAGTNDETNYKLEEFFDQLTAAGAGVTEA</sequence>
<evidence type="ECO:0000256" key="3">
    <source>
        <dbReference type="ARBA" id="ARBA00005712"/>
    </source>
</evidence>
<dbReference type="InterPro" id="IPR020546">
    <property type="entry name" value="ATP_synth_F1_dsu/esu_N"/>
</dbReference>
<dbReference type="HAMAP" id="MF_00530">
    <property type="entry name" value="ATP_synth_epsil_bac"/>
    <property type="match status" value="1"/>
</dbReference>
<keyword evidence="7 10" id="KW-0472">Membrane</keyword>
<evidence type="ECO:0000313" key="13">
    <source>
        <dbReference type="EMBL" id="GAA4657552.1"/>
    </source>
</evidence>
<evidence type="ECO:0000256" key="5">
    <source>
        <dbReference type="ARBA" id="ARBA00022781"/>
    </source>
</evidence>
<feature type="domain" description="ATP synthase F1 complex delta/epsilon subunit N-terminal" evidence="12">
    <location>
        <begin position="15"/>
        <end position="90"/>
    </location>
</feature>
<keyword evidence="6 10" id="KW-0406">Ion transport</keyword>
<reference evidence="14" key="1">
    <citation type="journal article" date="2019" name="Int. J. Syst. Evol. Microbiol.">
        <title>The Global Catalogue of Microorganisms (GCM) 10K type strain sequencing project: providing services to taxonomists for standard genome sequencing and annotation.</title>
        <authorList>
            <consortium name="The Broad Institute Genomics Platform"/>
            <consortium name="The Broad Institute Genome Sequencing Center for Infectious Disease"/>
            <person name="Wu L."/>
            <person name="Ma J."/>
        </authorList>
    </citation>
    <scope>NUCLEOTIDE SEQUENCE [LARGE SCALE GENOMIC DNA]</scope>
    <source>
        <strain evidence="14">JCM 17714</strain>
    </source>
</reference>
<keyword evidence="14" id="KW-1185">Reference proteome</keyword>
<dbReference type="SUPFAM" id="SSF51344">
    <property type="entry name" value="Epsilon subunit of F1F0-ATP synthase N-terminal domain"/>
    <property type="match status" value="1"/>
</dbReference>
<dbReference type="Gene3D" id="2.60.15.10">
    <property type="entry name" value="F0F1 ATP synthase delta/epsilon subunit, N-terminal"/>
    <property type="match status" value="1"/>
</dbReference>
<dbReference type="CDD" id="cd12152">
    <property type="entry name" value="F1-ATPase_delta"/>
    <property type="match status" value="1"/>
</dbReference>
<evidence type="ECO:0000313" key="14">
    <source>
        <dbReference type="Proteomes" id="UP001501699"/>
    </source>
</evidence>
<dbReference type="Proteomes" id="UP001501699">
    <property type="component" value="Unassembled WGS sequence"/>
</dbReference>
<evidence type="ECO:0000256" key="6">
    <source>
        <dbReference type="ARBA" id="ARBA00023065"/>
    </source>
</evidence>
<evidence type="ECO:0000256" key="11">
    <source>
        <dbReference type="RuleBase" id="RU003656"/>
    </source>
</evidence>
<evidence type="ECO:0000256" key="9">
    <source>
        <dbReference type="ARBA" id="ARBA00023310"/>
    </source>
</evidence>
<comment type="caution">
    <text evidence="13">The sequence shown here is derived from an EMBL/GenBank/DDBJ whole genome shotgun (WGS) entry which is preliminary data.</text>
</comment>
<evidence type="ECO:0000256" key="1">
    <source>
        <dbReference type="ARBA" id="ARBA00003543"/>
    </source>
</evidence>
<dbReference type="NCBIfam" id="TIGR01216">
    <property type="entry name" value="ATP_synt_epsi"/>
    <property type="match status" value="1"/>
</dbReference>
<dbReference type="InterPro" id="IPR001469">
    <property type="entry name" value="ATP_synth_F1_dsu/esu"/>
</dbReference>
<dbReference type="Pfam" id="PF02823">
    <property type="entry name" value="ATP-synt_DE_N"/>
    <property type="match status" value="1"/>
</dbReference>
<evidence type="ECO:0000256" key="8">
    <source>
        <dbReference type="ARBA" id="ARBA00023196"/>
    </source>
</evidence>